<evidence type="ECO:0008006" key="3">
    <source>
        <dbReference type="Google" id="ProtNLM"/>
    </source>
</evidence>
<organism evidence="1 2">
    <name type="scientific">Prorocentrum cordatum</name>
    <dbReference type="NCBI Taxonomy" id="2364126"/>
    <lineage>
        <taxon>Eukaryota</taxon>
        <taxon>Sar</taxon>
        <taxon>Alveolata</taxon>
        <taxon>Dinophyceae</taxon>
        <taxon>Prorocentrales</taxon>
        <taxon>Prorocentraceae</taxon>
        <taxon>Prorocentrum</taxon>
    </lineage>
</organism>
<evidence type="ECO:0000313" key="2">
    <source>
        <dbReference type="Proteomes" id="UP001189429"/>
    </source>
</evidence>
<dbReference type="EMBL" id="CAUYUJ010016393">
    <property type="protein sequence ID" value="CAK0864731.1"/>
    <property type="molecule type" value="Genomic_DNA"/>
</dbReference>
<reference evidence="1" key="1">
    <citation type="submission" date="2023-10" db="EMBL/GenBank/DDBJ databases">
        <authorList>
            <person name="Chen Y."/>
            <person name="Shah S."/>
            <person name="Dougan E. K."/>
            <person name="Thang M."/>
            <person name="Chan C."/>
        </authorList>
    </citation>
    <scope>NUCLEOTIDE SEQUENCE [LARGE SCALE GENOMIC DNA]</scope>
</reference>
<accession>A0ABN9UX48</accession>
<dbReference type="Proteomes" id="UP001189429">
    <property type="component" value="Unassembled WGS sequence"/>
</dbReference>
<sequence>MVGVGGVSCSLATFDDEVEVKFRGQSADRARARLEQVRGCNVLRGTGRYLQALRALEQLCSGAGVQVGILLSDGEPTEVIWEKSATPRASSRP</sequence>
<protein>
    <recommendedName>
        <fullName evidence="3">VWFA domain-containing protein</fullName>
    </recommendedName>
</protein>
<proteinExistence type="predicted"/>
<evidence type="ECO:0000313" key="1">
    <source>
        <dbReference type="EMBL" id="CAK0864731.1"/>
    </source>
</evidence>
<gene>
    <name evidence="1" type="ORF">PCOR1329_LOCUS52519</name>
</gene>
<name>A0ABN9UX48_9DINO</name>
<keyword evidence="2" id="KW-1185">Reference proteome</keyword>
<comment type="caution">
    <text evidence="1">The sequence shown here is derived from an EMBL/GenBank/DDBJ whole genome shotgun (WGS) entry which is preliminary data.</text>
</comment>